<dbReference type="Pfam" id="PF00266">
    <property type="entry name" value="Aminotran_5"/>
    <property type="match status" value="1"/>
</dbReference>
<evidence type="ECO:0000313" key="5">
    <source>
        <dbReference type="Proteomes" id="UP000886818"/>
    </source>
</evidence>
<dbReference type="RefSeq" id="WP_218283013.1">
    <property type="nucleotide sequence ID" value="NZ_CP078093.1"/>
</dbReference>
<reference evidence="4" key="1">
    <citation type="submission" date="2021-07" db="EMBL/GenBank/DDBJ databases">
        <title>Complete genome sequence of Crassaminicella sp. 143-21, isolated from a deep-sea hydrothermal vent.</title>
        <authorList>
            <person name="Li X."/>
        </authorList>
    </citation>
    <scope>NUCLEOTIDE SEQUENCE</scope>
    <source>
        <strain evidence="4">143-21</strain>
    </source>
</reference>
<dbReference type="PIRSF" id="PIRSF005572">
    <property type="entry name" value="NifS"/>
    <property type="match status" value="1"/>
</dbReference>
<accession>A0ABX8RCZ3</accession>
<evidence type="ECO:0000259" key="3">
    <source>
        <dbReference type="Pfam" id="PF00266"/>
    </source>
</evidence>
<feature type="domain" description="Aminotransferase class V" evidence="3">
    <location>
        <begin position="3"/>
        <end position="367"/>
    </location>
</feature>
<dbReference type="InterPro" id="IPR000192">
    <property type="entry name" value="Aminotrans_V_dom"/>
</dbReference>
<gene>
    <name evidence="4" type="ORF">KVH43_00290</name>
</gene>
<protein>
    <submittedName>
        <fullName evidence="4">Cysteine desulfurase</fullName>
    </submittedName>
</protein>
<dbReference type="EMBL" id="CP078093">
    <property type="protein sequence ID" value="QXM06317.1"/>
    <property type="molecule type" value="Genomic_DNA"/>
</dbReference>
<keyword evidence="2" id="KW-0663">Pyridoxal phosphate</keyword>
<sequence length="385" mass="42700">MEVYLDNSATTKPNKEVVDMMLKGLIDYYGNPSSLHRKGVEVERLMKSARKQLAKALGASEQEIIFTSGGTESNNTAIMGVVASKNRKGKKIITTKIEHPSVLNVYKNLETNGYEVIYLDVDGFGKINLEQLKRNLSDDTILISIMHVNNEVGTVQPIEEIGKIIKNASNKPIFHVDAIQSFGKIKFTPKKLGADLLSISGHKIHGPKGIGALFIRKNLRVSPILYGGNQETGMRSGTENIPGIFGLGEAARGLYENIDSNISKMWMLKNTFIEHIKNEIKDIKINGYEKNGSAPHIVNISFLGIKGEVLLHSLEQDGIYVSTGSACSSKKSSKSHVLKAMGLKEDEIEGAIRFSFSYHNTKEEIDYAVDKIKKHVKDIRKIMKR</sequence>
<dbReference type="InterPro" id="IPR016454">
    <property type="entry name" value="Cysteine_dSase"/>
</dbReference>
<proteinExistence type="predicted"/>
<evidence type="ECO:0000256" key="2">
    <source>
        <dbReference type="ARBA" id="ARBA00022898"/>
    </source>
</evidence>
<evidence type="ECO:0000313" key="4">
    <source>
        <dbReference type="EMBL" id="QXM06317.1"/>
    </source>
</evidence>
<dbReference type="NCBIfam" id="NF002806">
    <property type="entry name" value="PRK02948.1"/>
    <property type="match status" value="1"/>
</dbReference>
<keyword evidence="5" id="KW-1185">Reference proteome</keyword>
<evidence type="ECO:0000256" key="1">
    <source>
        <dbReference type="ARBA" id="ARBA00001933"/>
    </source>
</evidence>
<dbReference type="Proteomes" id="UP000886818">
    <property type="component" value="Chromosome"/>
</dbReference>
<dbReference type="PANTHER" id="PTHR11601">
    <property type="entry name" value="CYSTEINE DESULFURYLASE FAMILY MEMBER"/>
    <property type="match status" value="1"/>
</dbReference>
<dbReference type="PANTHER" id="PTHR11601:SF50">
    <property type="entry name" value="CYSTEINE DESULFURASE ISCS 2-RELATED"/>
    <property type="match status" value="1"/>
</dbReference>
<comment type="cofactor">
    <cofactor evidence="1">
        <name>pyridoxal 5'-phosphate</name>
        <dbReference type="ChEBI" id="CHEBI:597326"/>
    </cofactor>
</comment>
<name>A0ABX8RCZ3_9CLOT</name>
<organism evidence="4 5">
    <name type="scientific">Crassaminicella indica</name>
    <dbReference type="NCBI Taxonomy" id="2855394"/>
    <lineage>
        <taxon>Bacteria</taxon>
        <taxon>Bacillati</taxon>
        <taxon>Bacillota</taxon>
        <taxon>Clostridia</taxon>
        <taxon>Eubacteriales</taxon>
        <taxon>Clostridiaceae</taxon>
        <taxon>Crassaminicella</taxon>
    </lineage>
</organism>